<dbReference type="InterPro" id="IPR030385">
    <property type="entry name" value="G_IRG_dom"/>
</dbReference>
<dbReference type="Pfam" id="PF05049">
    <property type="entry name" value="IIGP"/>
    <property type="match status" value="1"/>
</dbReference>
<dbReference type="EMBL" id="JBHFQA010000017">
    <property type="protein sequence ID" value="KAL2084251.1"/>
    <property type="molecule type" value="Genomic_DNA"/>
</dbReference>
<dbReference type="AlphaFoldDB" id="A0ABD1JAN7"/>
<dbReference type="InterPro" id="IPR051515">
    <property type="entry name" value="IRG"/>
</dbReference>
<keyword evidence="3" id="KW-0378">Hydrolase</keyword>
<protein>
    <recommendedName>
        <fullName evidence="6">IRG-type G domain-containing protein</fullName>
    </recommendedName>
</protein>
<dbReference type="Gene3D" id="3.40.50.300">
    <property type="entry name" value="P-loop containing nucleotide triphosphate hydrolases"/>
    <property type="match status" value="1"/>
</dbReference>
<comment type="similarity">
    <text evidence="1">Belongs to the TRAFAC class dynamin-like GTPase superfamily. IRG family.</text>
</comment>
<dbReference type="PANTHER" id="PTHR32341">
    <property type="entry name" value="INTERFERON-INDUCIBLE GTPASE"/>
    <property type="match status" value="1"/>
</dbReference>
<keyword evidence="5" id="KW-1133">Transmembrane helix</keyword>
<dbReference type="GO" id="GO:0005525">
    <property type="term" value="F:GTP binding"/>
    <property type="evidence" value="ECO:0007669"/>
    <property type="project" value="UniProtKB-KW"/>
</dbReference>
<evidence type="ECO:0000256" key="5">
    <source>
        <dbReference type="SAM" id="Phobius"/>
    </source>
</evidence>
<gene>
    <name evidence="7" type="ORF">ACEWY4_019769</name>
</gene>
<evidence type="ECO:0000256" key="2">
    <source>
        <dbReference type="ARBA" id="ARBA00022741"/>
    </source>
</evidence>
<proteinExistence type="inferred from homology"/>
<dbReference type="PANTHER" id="PTHR32341:SF10">
    <property type="entry name" value="INTERFERON-INDUCIBLE GTPASE 5"/>
    <property type="match status" value="1"/>
</dbReference>
<keyword evidence="4" id="KW-0342">GTP-binding</keyword>
<evidence type="ECO:0000256" key="1">
    <source>
        <dbReference type="ARBA" id="ARBA00005429"/>
    </source>
</evidence>
<dbReference type="Proteomes" id="UP001591681">
    <property type="component" value="Unassembled WGS sequence"/>
</dbReference>
<dbReference type="InterPro" id="IPR007743">
    <property type="entry name" value="Immunity-related_GTPase-like"/>
</dbReference>
<sequence>MDSEPLYLNPYENTYVEPDEEIIKMYKTHSKDDATAKVREQLGHLDSITLNIAITGMTGSGKSTFVNAIRGLGSDDLGAAPTGVVETTLTNNMYLHPTMPNVKIWDLPGIGSPKFQAKKYLKEVKLDTFDFFIILSADRFKENDIMLAKAIKKKKKLFYFVRTKIDNDIQTQRHRVQFKEQVMLISVREDCEKHLAQIGNPKVFLISSHNLDKYDFKDLIATLEEELPDNKRRALIQSLPLCSLEVLKKKKAHFKKMVWLSAFAAGAAGLVPLPGVPVGCDIAILIEFFNKVYQSFGLDDASLQRLADRINKPVGPLRSAKKSRFADGVTRDVVLQFFERPLMKAALGTITAFNFTLLCGSLPAGGLSVAMMYHLLNKGLLELEEDAKAVLQASELEHFEGLSETLLQMKMGH</sequence>
<comment type="caution">
    <text evidence="7">The sequence shown here is derived from an EMBL/GenBank/DDBJ whole genome shotgun (WGS) entry which is preliminary data.</text>
</comment>
<feature type="transmembrane region" description="Helical" evidence="5">
    <location>
        <begin position="345"/>
        <end position="373"/>
    </location>
</feature>
<organism evidence="7 8">
    <name type="scientific">Coilia grayii</name>
    <name type="common">Gray's grenadier anchovy</name>
    <dbReference type="NCBI Taxonomy" id="363190"/>
    <lineage>
        <taxon>Eukaryota</taxon>
        <taxon>Metazoa</taxon>
        <taxon>Chordata</taxon>
        <taxon>Craniata</taxon>
        <taxon>Vertebrata</taxon>
        <taxon>Euteleostomi</taxon>
        <taxon>Actinopterygii</taxon>
        <taxon>Neopterygii</taxon>
        <taxon>Teleostei</taxon>
        <taxon>Clupei</taxon>
        <taxon>Clupeiformes</taxon>
        <taxon>Clupeoidei</taxon>
        <taxon>Engraulidae</taxon>
        <taxon>Coilinae</taxon>
        <taxon>Coilia</taxon>
    </lineage>
</organism>
<dbReference type="FunFam" id="3.40.50.300:FF:000541">
    <property type="entry name" value="Immunity related GTPase M"/>
    <property type="match status" value="1"/>
</dbReference>
<evidence type="ECO:0000313" key="8">
    <source>
        <dbReference type="Proteomes" id="UP001591681"/>
    </source>
</evidence>
<name>A0ABD1JAN7_9TELE</name>
<dbReference type="PROSITE" id="PS51716">
    <property type="entry name" value="G_IRG"/>
    <property type="match status" value="1"/>
</dbReference>
<evidence type="ECO:0000259" key="6">
    <source>
        <dbReference type="PROSITE" id="PS51716"/>
    </source>
</evidence>
<evidence type="ECO:0000256" key="3">
    <source>
        <dbReference type="ARBA" id="ARBA00022801"/>
    </source>
</evidence>
<dbReference type="InterPro" id="IPR027417">
    <property type="entry name" value="P-loop_NTPase"/>
</dbReference>
<evidence type="ECO:0000256" key="4">
    <source>
        <dbReference type="ARBA" id="ARBA00023134"/>
    </source>
</evidence>
<keyword evidence="2" id="KW-0547">Nucleotide-binding</keyword>
<evidence type="ECO:0000313" key="7">
    <source>
        <dbReference type="EMBL" id="KAL2084251.1"/>
    </source>
</evidence>
<keyword evidence="5" id="KW-0472">Membrane</keyword>
<dbReference type="GO" id="GO:0016787">
    <property type="term" value="F:hydrolase activity"/>
    <property type="evidence" value="ECO:0007669"/>
    <property type="project" value="UniProtKB-KW"/>
</dbReference>
<accession>A0ABD1JAN7</accession>
<keyword evidence="5" id="KW-0812">Transmembrane</keyword>
<dbReference type="SUPFAM" id="SSF52540">
    <property type="entry name" value="P-loop containing nucleoside triphosphate hydrolases"/>
    <property type="match status" value="1"/>
</dbReference>
<reference evidence="7 8" key="1">
    <citation type="submission" date="2024-09" db="EMBL/GenBank/DDBJ databases">
        <title>A chromosome-level genome assembly of Gray's grenadier anchovy, Coilia grayii.</title>
        <authorList>
            <person name="Fu Z."/>
        </authorList>
    </citation>
    <scope>NUCLEOTIDE SEQUENCE [LARGE SCALE GENOMIC DNA]</scope>
    <source>
        <strain evidence="7">G4</strain>
        <tissue evidence="7">Muscle</tissue>
    </source>
</reference>
<feature type="domain" description="IRG-type G" evidence="6">
    <location>
        <begin position="48"/>
        <end position="226"/>
    </location>
</feature>
<keyword evidence="8" id="KW-1185">Reference proteome</keyword>